<reference evidence="1" key="1">
    <citation type="submission" date="2009-12" db="EMBL/GenBank/DDBJ databases">
        <authorList>
            <person name="Weinstock G."/>
            <person name="Sodergren E."/>
            <person name="Clifton S."/>
            <person name="Fulton L."/>
            <person name="Fulton B."/>
            <person name="Courtney L."/>
            <person name="Fronick C."/>
            <person name="Harrison M."/>
            <person name="Strong C."/>
            <person name="Farmer C."/>
            <person name="Delahaunty K."/>
            <person name="Markovic C."/>
            <person name="Hall O."/>
            <person name="Minx P."/>
            <person name="Tomlinson C."/>
            <person name="Mitreva M."/>
            <person name="Nelson J."/>
            <person name="Hou S."/>
            <person name="Wollam A."/>
            <person name="Pepin K.H."/>
            <person name="Johnson M."/>
            <person name="Bhonagiri V."/>
            <person name="Nash W.E."/>
            <person name="Warren W."/>
            <person name="Chinwalla A."/>
            <person name="Mardis E.R."/>
            <person name="Wilson R.K."/>
        </authorList>
    </citation>
    <scope>NUCLEOTIDE SEQUENCE [LARGE SCALE GENOMIC DNA]</scope>
    <source>
        <strain evidence="1">DSM 15176</strain>
    </source>
</reference>
<dbReference type="HOGENOM" id="CLU_3258792_0_0_9"/>
<gene>
    <name evidence="1" type="ORF">SUBVAR_04584</name>
</gene>
<evidence type="ECO:0000313" key="2">
    <source>
        <dbReference type="Proteomes" id="UP000003438"/>
    </source>
</evidence>
<proteinExistence type="predicted"/>
<accession>D1PJL4</accession>
<organism evidence="1 2">
    <name type="scientific">Subdoligranulum variabile DSM 15176</name>
    <dbReference type="NCBI Taxonomy" id="411471"/>
    <lineage>
        <taxon>Bacteria</taxon>
        <taxon>Bacillati</taxon>
        <taxon>Bacillota</taxon>
        <taxon>Clostridia</taxon>
        <taxon>Eubacteriales</taxon>
        <taxon>Oscillospiraceae</taxon>
        <taxon>Subdoligranulum</taxon>
    </lineage>
</organism>
<keyword evidence="2" id="KW-1185">Reference proteome</keyword>
<evidence type="ECO:0000313" key="1">
    <source>
        <dbReference type="EMBL" id="EFB76962.1"/>
    </source>
</evidence>
<dbReference type="EMBL" id="ACBY02000014">
    <property type="protein sequence ID" value="EFB76962.1"/>
    <property type="molecule type" value="Genomic_DNA"/>
</dbReference>
<sequence>MGRKPNNPSVFVEQAGICPTCSFFVAVLLASCNPQAAVFMLY</sequence>
<name>D1PJL4_9FIRM</name>
<dbReference type="AlphaFoldDB" id="D1PJL4"/>
<dbReference type="STRING" id="411471.SUBVAR_04584"/>
<comment type="caution">
    <text evidence="1">The sequence shown here is derived from an EMBL/GenBank/DDBJ whole genome shotgun (WGS) entry which is preliminary data.</text>
</comment>
<dbReference type="Proteomes" id="UP000003438">
    <property type="component" value="Unassembled WGS sequence"/>
</dbReference>
<protein>
    <recommendedName>
        <fullName evidence="3">Lipoprotein</fullName>
    </recommendedName>
</protein>
<evidence type="ECO:0008006" key="3">
    <source>
        <dbReference type="Google" id="ProtNLM"/>
    </source>
</evidence>
<dbReference type="PROSITE" id="PS51257">
    <property type="entry name" value="PROKAR_LIPOPROTEIN"/>
    <property type="match status" value="1"/>
</dbReference>